<proteinExistence type="predicted"/>
<name>J3MD85_ORYBR</name>
<dbReference type="Proteomes" id="UP000006038">
    <property type="component" value="Chromosome 6"/>
</dbReference>
<organism evidence="1">
    <name type="scientific">Oryza brachyantha</name>
    <name type="common">malo sina</name>
    <dbReference type="NCBI Taxonomy" id="4533"/>
    <lineage>
        <taxon>Eukaryota</taxon>
        <taxon>Viridiplantae</taxon>
        <taxon>Streptophyta</taxon>
        <taxon>Embryophyta</taxon>
        <taxon>Tracheophyta</taxon>
        <taxon>Spermatophyta</taxon>
        <taxon>Magnoliopsida</taxon>
        <taxon>Liliopsida</taxon>
        <taxon>Poales</taxon>
        <taxon>Poaceae</taxon>
        <taxon>BOP clade</taxon>
        <taxon>Oryzoideae</taxon>
        <taxon>Oryzeae</taxon>
        <taxon>Oryzinae</taxon>
        <taxon>Oryza</taxon>
    </lineage>
</organism>
<reference evidence="1" key="2">
    <citation type="submission" date="2013-04" db="UniProtKB">
        <authorList>
            <consortium name="EnsemblPlants"/>
        </authorList>
    </citation>
    <scope>IDENTIFICATION</scope>
</reference>
<dbReference type="HOGENOM" id="CLU_2691700_0_0_1"/>
<evidence type="ECO:0000313" key="1">
    <source>
        <dbReference type="EnsemblPlants" id="OB06G19790.1"/>
    </source>
</evidence>
<dbReference type="EnsemblPlants" id="OB06G19790.1">
    <property type="protein sequence ID" value="OB06G19790.1"/>
    <property type="gene ID" value="OB06G19790"/>
</dbReference>
<accession>J3MD85</accession>
<reference evidence="1" key="1">
    <citation type="journal article" date="2013" name="Nat. Commun.">
        <title>Whole-genome sequencing of Oryza brachyantha reveals mechanisms underlying Oryza genome evolution.</title>
        <authorList>
            <person name="Chen J."/>
            <person name="Huang Q."/>
            <person name="Gao D."/>
            <person name="Wang J."/>
            <person name="Lang Y."/>
            <person name="Liu T."/>
            <person name="Li B."/>
            <person name="Bai Z."/>
            <person name="Luis Goicoechea J."/>
            <person name="Liang C."/>
            <person name="Chen C."/>
            <person name="Zhang W."/>
            <person name="Sun S."/>
            <person name="Liao Y."/>
            <person name="Zhang X."/>
            <person name="Yang L."/>
            <person name="Song C."/>
            <person name="Wang M."/>
            <person name="Shi J."/>
            <person name="Liu G."/>
            <person name="Liu J."/>
            <person name="Zhou H."/>
            <person name="Zhou W."/>
            <person name="Yu Q."/>
            <person name="An N."/>
            <person name="Chen Y."/>
            <person name="Cai Q."/>
            <person name="Wang B."/>
            <person name="Liu B."/>
            <person name="Min J."/>
            <person name="Huang Y."/>
            <person name="Wu H."/>
            <person name="Li Z."/>
            <person name="Zhang Y."/>
            <person name="Yin Y."/>
            <person name="Song W."/>
            <person name="Jiang J."/>
            <person name="Jackson S.A."/>
            <person name="Wing R.A."/>
            <person name="Wang J."/>
            <person name="Chen M."/>
        </authorList>
    </citation>
    <scope>NUCLEOTIDE SEQUENCE [LARGE SCALE GENOMIC DNA]</scope>
    <source>
        <strain evidence="1">cv. IRGC 101232</strain>
    </source>
</reference>
<dbReference type="Gramene" id="OB06G19790.1">
    <property type="protein sequence ID" value="OB06G19790.1"/>
    <property type="gene ID" value="OB06G19790"/>
</dbReference>
<protein>
    <submittedName>
        <fullName evidence="1">Uncharacterized protein</fullName>
    </submittedName>
</protein>
<evidence type="ECO:0000313" key="2">
    <source>
        <dbReference type="Proteomes" id="UP000006038"/>
    </source>
</evidence>
<dbReference type="AlphaFoldDB" id="J3MD85"/>
<sequence length="74" mass="8073">MEDGIPANARFEDVIIAIFSVEATSLFSILFELSTADYFVDIDSRDPSCREAGVCTGSAPNNTIFVGYMRVNTT</sequence>
<keyword evidence="2" id="KW-1185">Reference proteome</keyword>